<proteinExistence type="predicted"/>
<protein>
    <submittedName>
        <fullName evidence="2">Uncharacterized protein</fullName>
    </submittedName>
</protein>
<evidence type="ECO:0000313" key="2">
    <source>
        <dbReference type="EMBL" id="ELZ38793.1"/>
    </source>
</evidence>
<dbReference type="OrthoDB" id="379123at2157"/>
<evidence type="ECO:0000256" key="1">
    <source>
        <dbReference type="SAM" id="MobiDB-lite"/>
    </source>
</evidence>
<dbReference type="RefSeq" id="WP_004048474.1">
    <property type="nucleotide sequence ID" value="NZ_AOJE01000050.1"/>
</dbReference>
<dbReference type="Proteomes" id="UP000011514">
    <property type="component" value="Unassembled WGS sequence"/>
</dbReference>
<feature type="non-terminal residue" evidence="2">
    <location>
        <position position="105"/>
    </location>
</feature>
<accession>M0DVD7</accession>
<sequence>MHATDTRRGDDDDTITMPSGETVPVEMGDAVFPCVTEFDASVGVCIEDGRIKMYEEGDCTLSLGVSKHAIEPADPVATLYASINLDAEGDDIYSETAFEAVSYTH</sequence>
<feature type="compositionally biased region" description="Basic and acidic residues" evidence="1">
    <location>
        <begin position="1"/>
        <end position="10"/>
    </location>
</feature>
<keyword evidence="3" id="KW-1185">Reference proteome</keyword>
<dbReference type="STRING" id="1227484.C471_09215"/>
<name>M0DVD7_9EURY</name>
<organism evidence="2 3">
    <name type="scientific">Halorubrum saccharovorum DSM 1137</name>
    <dbReference type="NCBI Taxonomy" id="1227484"/>
    <lineage>
        <taxon>Archaea</taxon>
        <taxon>Methanobacteriati</taxon>
        <taxon>Methanobacteriota</taxon>
        <taxon>Stenosarchaea group</taxon>
        <taxon>Halobacteria</taxon>
        <taxon>Halobacteriales</taxon>
        <taxon>Haloferacaceae</taxon>
        <taxon>Halorubrum</taxon>
    </lineage>
</organism>
<gene>
    <name evidence="2" type="ORF">C471_09215</name>
</gene>
<comment type="caution">
    <text evidence="2">The sequence shown here is derived from an EMBL/GenBank/DDBJ whole genome shotgun (WGS) entry which is preliminary data.</text>
</comment>
<feature type="region of interest" description="Disordered" evidence="1">
    <location>
        <begin position="1"/>
        <end position="22"/>
    </location>
</feature>
<evidence type="ECO:0000313" key="3">
    <source>
        <dbReference type="Proteomes" id="UP000011514"/>
    </source>
</evidence>
<dbReference type="EMBL" id="AOJE01000050">
    <property type="protein sequence ID" value="ELZ38793.1"/>
    <property type="molecule type" value="Genomic_DNA"/>
</dbReference>
<dbReference type="AlphaFoldDB" id="M0DVD7"/>
<reference evidence="2 3" key="1">
    <citation type="journal article" date="2014" name="PLoS Genet.">
        <title>Phylogenetically driven sequencing of extremely halophilic archaea reveals strategies for static and dynamic osmo-response.</title>
        <authorList>
            <person name="Becker E.A."/>
            <person name="Seitzer P.M."/>
            <person name="Tritt A."/>
            <person name="Larsen D."/>
            <person name="Krusor M."/>
            <person name="Yao A.I."/>
            <person name="Wu D."/>
            <person name="Madern D."/>
            <person name="Eisen J.A."/>
            <person name="Darling A.E."/>
            <person name="Facciotti M.T."/>
        </authorList>
    </citation>
    <scope>NUCLEOTIDE SEQUENCE [LARGE SCALE GENOMIC DNA]</scope>
    <source>
        <strain evidence="2 3">DSM 1137</strain>
    </source>
</reference>